<organism evidence="3 4">
    <name type="scientific">Vicingus serpentipes</name>
    <dbReference type="NCBI Taxonomy" id="1926625"/>
    <lineage>
        <taxon>Bacteria</taxon>
        <taxon>Pseudomonadati</taxon>
        <taxon>Bacteroidota</taxon>
        <taxon>Flavobacteriia</taxon>
        <taxon>Flavobacteriales</taxon>
        <taxon>Vicingaceae</taxon>
        <taxon>Vicingus</taxon>
    </lineage>
</organism>
<feature type="domain" description="Secretion system C-terminal sorting" evidence="2">
    <location>
        <begin position="507"/>
        <end position="568"/>
    </location>
</feature>
<name>A0A5C6RPN4_9FLAO</name>
<dbReference type="NCBIfam" id="TIGR04183">
    <property type="entry name" value="Por_Secre_tail"/>
    <property type="match status" value="1"/>
</dbReference>
<proteinExistence type="predicted"/>
<evidence type="ECO:0000256" key="1">
    <source>
        <dbReference type="ARBA" id="ARBA00022729"/>
    </source>
</evidence>
<gene>
    <name evidence="3" type="ORF">FRY74_10965</name>
</gene>
<evidence type="ECO:0000259" key="2">
    <source>
        <dbReference type="Pfam" id="PF18962"/>
    </source>
</evidence>
<dbReference type="OrthoDB" id="951108at2"/>
<dbReference type="Proteomes" id="UP000321721">
    <property type="component" value="Unassembled WGS sequence"/>
</dbReference>
<evidence type="ECO:0000313" key="3">
    <source>
        <dbReference type="EMBL" id="TXB64306.1"/>
    </source>
</evidence>
<evidence type="ECO:0000313" key="4">
    <source>
        <dbReference type="Proteomes" id="UP000321721"/>
    </source>
</evidence>
<protein>
    <submittedName>
        <fullName evidence="3">DUF4397 domain-containing protein</fullName>
    </submittedName>
</protein>
<dbReference type="InterPro" id="IPR026444">
    <property type="entry name" value="Secre_tail"/>
</dbReference>
<keyword evidence="4" id="KW-1185">Reference proteome</keyword>
<sequence>MLNKKYNIMKKLVYKLALGVFLIPSIAFSQTARLQIIHNSADAIADPVDIYVNGVLLHNDVPFRAATAFENVPAGVTLNVGIAPGASSSVLDTVANFPVVLTANETYVVVADGIVSSTGYSPAQPFGLAVYGMGRESATNPNNTDVLVHHGATDAPTVDVYETGVGAGIIVDDMSYGEFNSTGYLELPTADYTLEVRDETGAVTVATYSAPLSTLSLDGAALVVVASGFLNPANNSNGEAFGLYVALPTGGALIPLPAVASTTARLQIIHNSADAIADPVDIYVNGALLHNDVPFRAATAFEYVPAGVTLNVGIAPGSSSSVLDTVANFPVVLTTNETYVVVADGIVSSTGYSPAQPFGLAVYGMGRESATNPNNTDVLVHHGATDAPTVDVYETGVGAGIIVDDMSYGEFNSTGYLELPTADYTLEVRDETGAVTVATYSAPLSTLSLDGAALVVVASGFLNPANNSNGEAFGLYVALPTGGALIPLPPVFPTSINEIENVSIDYFPNPTNGLVNIKGINLNNYNISITDVSGRLIQSNNYSVNDNQLNIQNLSNGYYNVTFINNIEDIKTIQLIKQ</sequence>
<comment type="caution">
    <text evidence="3">The sequence shown here is derived from an EMBL/GenBank/DDBJ whole genome shotgun (WGS) entry which is preliminary data.</text>
</comment>
<dbReference type="Pfam" id="PF18962">
    <property type="entry name" value="Por_Secre_tail"/>
    <property type="match status" value="1"/>
</dbReference>
<keyword evidence="1" id="KW-0732">Signal</keyword>
<dbReference type="EMBL" id="VOOS01000005">
    <property type="protein sequence ID" value="TXB64306.1"/>
    <property type="molecule type" value="Genomic_DNA"/>
</dbReference>
<reference evidence="3 4" key="1">
    <citation type="submission" date="2019-08" db="EMBL/GenBank/DDBJ databases">
        <title>Genome of Vicingus serpentipes NCIMB 15042.</title>
        <authorList>
            <person name="Bowman J.P."/>
        </authorList>
    </citation>
    <scope>NUCLEOTIDE SEQUENCE [LARGE SCALE GENOMIC DNA]</scope>
    <source>
        <strain evidence="3 4">NCIMB 15042</strain>
    </source>
</reference>
<dbReference type="AlphaFoldDB" id="A0A5C6RPN4"/>
<accession>A0A5C6RPN4</accession>